<keyword evidence="4 5" id="KW-0720">Serine protease</keyword>
<organism evidence="9 10">
    <name type="scientific">Streptomyces atriruber</name>
    <dbReference type="NCBI Taxonomy" id="545121"/>
    <lineage>
        <taxon>Bacteria</taxon>
        <taxon>Bacillati</taxon>
        <taxon>Actinomycetota</taxon>
        <taxon>Actinomycetes</taxon>
        <taxon>Kitasatosporales</taxon>
        <taxon>Streptomycetaceae</taxon>
        <taxon>Streptomyces</taxon>
    </lineage>
</organism>
<dbReference type="InterPro" id="IPR023827">
    <property type="entry name" value="Peptidase_S8_Asp-AS"/>
</dbReference>
<keyword evidence="3 5" id="KW-0378">Hydrolase</keyword>
<evidence type="ECO:0000256" key="2">
    <source>
        <dbReference type="ARBA" id="ARBA00022670"/>
    </source>
</evidence>
<evidence type="ECO:0000256" key="5">
    <source>
        <dbReference type="PROSITE-ProRule" id="PRU01240"/>
    </source>
</evidence>
<dbReference type="InterPro" id="IPR051048">
    <property type="entry name" value="Peptidase_S8/S53_subtilisin"/>
</dbReference>
<sequence length="1095" mass="114330">MALAAGTTGPASATPPTTGAPAAGEGRTEPTKPTDSTGRTHLTLLTGDRVTVDRSGRVIGLRPAKGREHIPVRAQRLPNGHTLVLPSDARRLIADGTVDQRLFDTTELKKKANREAQKKGLRLIVGYQGSRTAVTAAKADVRAAGDTTVRRTLKALNAEALTTPAPDAAALWKALTGSKGGISHVWFDGVRKASLDKSVKQIGADKAWAAGYDGKGVKIAVLDSGLDADHPDLKGRIVAEKNFSTSPGTGDRYGHGTHVASIAAGTGAKSGGKFKGVAPGAKLLNGKVLDSAGEGEDSGILAAMDWAAAEGADIINLSLGGYDQPGIDPLEAAVNELSKEKGILFAVAAGNDGESKSVNSPGSADAALTVGAVDDNDKLADFSSQGPRIGDGAIKPDVTAPGVDITAAAAPGSVIEKEVGQNPEGYLTISGTSMATPHVAGAAALLKQQHPDWKYTELKGALTGSTKGGNYTPFQQGSGRIAVDKAIEQTVVAEPVSLNYGLQQWPHTDDKPVTKKVTYRNLGKDDVTLDLTATATDPKGNPAPNGFFTLGAKKVAVPAGGTASVDLTADSKLGGTVDGSYSAFVVASGGGQSVRTAAAVDREIERYDVTLKTIGRDGRPTAHHDSTMSAMSGKDKGLNVFLKGTTTKVRVAKGSYLLDSSVFVDPDDADKGTDWLFRPRLTVDKNMTVTLDARKAKPVDITVPDRGAKAVSGGPRYLYKGYESGPLNNTFHGLRTAHLGAEVPEGFGLQWLGTWTKGAGTRYDMLLGGQVKKIPTGYTKHLKAADFATLKVRSGASAPGRSGSLSVAGYRPEAGGISHIFEPKKLPRTTTVHATALGVTKWGIDFDQYGDKDADGEPVLEGYYEMAPETFKARKSYTRTFNVGVFGPALNAADIGVFREGDKLGGRIPVVADGQGRPGWSDYSAEKSTLYRNGTKIAEKNDAVSGAETFEVPAGGAEYRLTTSVRRDPKVATASSRVEASWTFRSAKTADRTKLPASTARFAPKLDLASRAPAGATQSVPVTVQGAAAGAGNLKSLAVYVSYDDGRTWKKVTVRDGTVSVKNPAKNKGVSFRARITDKDGNKSSVSLHNAYYGK</sequence>
<dbReference type="PROSITE" id="PS00136">
    <property type="entry name" value="SUBTILASE_ASP"/>
    <property type="match status" value="1"/>
</dbReference>
<evidence type="ECO:0000259" key="8">
    <source>
        <dbReference type="Pfam" id="PF00082"/>
    </source>
</evidence>
<dbReference type="PRINTS" id="PR00723">
    <property type="entry name" value="SUBTILISIN"/>
</dbReference>
<dbReference type="InterPro" id="IPR022398">
    <property type="entry name" value="Peptidase_S8_His-AS"/>
</dbReference>
<feature type="domain" description="Peptidase S8/S53" evidence="8">
    <location>
        <begin position="214"/>
        <end position="479"/>
    </location>
</feature>
<keyword evidence="10" id="KW-1185">Reference proteome</keyword>
<dbReference type="InterPro" id="IPR017297">
    <property type="entry name" value="Peptidase_S8A_DPH-A"/>
</dbReference>
<comment type="similarity">
    <text evidence="1 5 6">Belongs to the peptidase S8 family.</text>
</comment>
<dbReference type="PANTHER" id="PTHR43399:SF4">
    <property type="entry name" value="CELL WALL-ASSOCIATED PROTEASE"/>
    <property type="match status" value="1"/>
</dbReference>
<dbReference type="Proteomes" id="UP001551176">
    <property type="component" value="Unassembled WGS sequence"/>
</dbReference>
<dbReference type="SUPFAM" id="SSF52743">
    <property type="entry name" value="Subtilisin-like"/>
    <property type="match status" value="1"/>
</dbReference>
<feature type="active site" description="Charge relay system" evidence="5">
    <location>
        <position position="255"/>
    </location>
</feature>
<dbReference type="PROSITE" id="PS51892">
    <property type="entry name" value="SUBTILASE"/>
    <property type="match status" value="1"/>
</dbReference>
<dbReference type="InterPro" id="IPR015500">
    <property type="entry name" value="Peptidase_S8_subtilisin-rel"/>
</dbReference>
<feature type="active site" description="Charge relay system" evidence="5">
    <location>
        <position position="223"/>
    </location>
</feature>
<name>A0ABV3BRS1_9ACTN</name>
<protein>
    <submittedName>
        <fullName evidence="9">S8 family peptidase</fullName>
        <ecNumber evidence="9">3.4.-.-</ecNumber>
    </submittedName>
</protein>
<accession>A0ABV3BRS1</accession>
<dbReference type="InterPro" id="IPR023828">
    <property type="entry name" value="Peptidase_S8_Ser-AS"/>
</dbReference>
<feature type="region of interest" description="Disordered" evidence="7">
    <location>
        <begin position="1"/>
        <end position="41"/>
    </location>
</feature>
<reference evidence="9 10" key="1">
    <citation type="submission" date="2024-06" db="EMBL/GenBank/DDBJ databases">
        <title>The Natural Products Discovery Center: Release of the First 8490 Sequenced Strains for Exploring Actinobacteria Biosynthetic Diversity.</title>
        <authorList>
            <person name="Kalkreuter E."/>
            <person name="Kautsar S.A."/>
            <person name="Yang D."/>
            <person name="Bader C.D."/>
            <person name="Teijaro C.N."/>
            <person name="Fluegel L."/>
            <person name="Davis C.M."/>
            <person name="Simpson J.R."/>
            <person name="Lauterbach L."/>
            <person name="Steele A.D."/>
            <person name="Gui C."/>
            <person name="Meng S."/>
            <person name="Li G."/>
            <person name="Viehrig K."/>
            <person name="Ye F."/>
            <person name="Su P."/>
            <person name="Kiefer A.F."/>
            <person name="Nichols A."/>
            <person name="Cepeda A.J."/>
            <person name="Yan W."/>
            <person name="Fan B."/>
            <person name="Jiang Y."/>
            <person name="Adhikari A."/>
            <person name="Zheng C.-J."/>
            <person name="Schuster L."/>
            <person name="Cowan T.M."/>
            <person name="Smanski M.J."/>
            <person name="Chevrette M.G."/>
            <person name="De Carvalho L.P.S."/>
            <person name="Shen B."/>
        </authorList>
    </citation>
    <scope>NUCLEOTIDE SEQUENCE [LARGE SCALE GENOMIC DNA]</scope>
    <source>
        <strain evidence="9 10">NPDC046838</strain>
    </source>
</reference>
<dbReference type="Pfam" id="PF00082">
    <property type="entry name" value="Peptidase_S8"/>
    <property type="match status" value="1"/>
</dbReference>
<keyword evidence="2 5" id="KW-0645">Protease</keyword>
<gene>
    <name evidence="9" type="ORF">ABZ921_24025</name>
</gene>
<evidence type="ECO:0000256" key="3">
    <source>
        <dbReference type="ARBA" id="ARBA00022801"/>
    </source>
</evidence>
<dbReference type="EMBL" id="JBEYXV010000012">
    <property type="protein sequence ID" value="MEU6823713.1"/>
    <property type="molecule type" value="Genomic_DNA"/>
</dbReference>
<comment type="caution">
    <text evidence="9">The sequence shown here is derived from an EMBL/GenBank/DDBJ whole genome shotgun (WGS) entry which is preliminary data.</text>
</comment>
<evidence type="ECO:0000313" key="9">
    <source>
        <dbReference type="EMBL" id="MEU6823713.1"/>
    </source>
</evidence>
<dbReference type="PIRSF" id="PIRSF037854">
    <property type="entry name" value="Dihydropyridine_esterase"/>
    <property type="match status" value="1"/>
</dbReference>
<proteinExistence type="inferred from homology"/>
<dbReference type="GO" id="GO:0016787">
    <property type="term" value="F:hydrolase activity"/>
    <property type="evidence" value="ECO:0007669"/>
    <property type="project" value="UniProtKB-KW"/>
</dbReference>
<evidence type="ECO:0000256" key="6">
    <source>
        <dbReference type="RuleBase" id="RU003355"/>
    </source>
</evidence>
<dbReference type="PROSITE" id="PS00138">
    <property type="entry name" value="SUBTILASE_SER"/>
    <property type="match status" value="1"/>
</dbReference>
<feature type="compositionally biased region" description="Low complexity" evidence="7">
    <location>
        <begin position="1"/>
        <end position="24"/>
    </location>
</feature>
<evidence type="ECO:0000256" key="7">
    <source>
        <dbReference type="SAM" id="MobiDB-lite"/>
    </source>
</evidence>
<dbReference type="RefSeq" id="WP_359352747.1">
    <property type="nucleotide sequence ID" value="NZ_JBEYXV010000012.1"/>
</dbReference>
<dbReference type="EC" id="3.4.-.-" evidence="9"/>
<dbReference type="PROSITE" id="PS00137">
    <property type="entry name" value="SUBTILASE_HIS"/>
    <property type="match status" value="1"/>
</dbReference>
<evidence type="ECO:0000313" key="10">
    <source>
        <dbReference type="Proteomes" id="UP001551176"/>
    </source>
</evidence>
<evidence type="ECO:0000256" key="4">
    <source>
        <dbReference type="ARBA" id="ARBA00022825"/>
    </source>
</evidence>
<feature type="active site" description="Charge relay system" evidence="5">
    <location>
        <position position="433"/>
    </location>
</feature>
<evidence type="ECO:0000256" key="1">
    <source>
        <dbReference type="ARBA" id="ARBA00011073"/>
    </source>
</evidence>
<dbReference type="InterPro" id="IPR000209">
    <property type="entry name" value="Peptidase_S8/S53_dom"/>
</dbReference>
<dbReference type="InterPro" id="IPR036852">
    <property type="entry name" value="Peptidase_S8/S53_dom_sf"/>
</dbReference>
<dbReference type="PANTHER" id="PTHR43399">
    <property type="entry name" value="SUBTILISIN-RELATED"/>
    <property type="match status" value="1"/>
</dbReference>
<dbReference type="Gene3D" id="3.40.50.200">
    <property type="entry name" value="Peptidase S8/S53 domain"/>
    <property type="match status" value="1"/>
</dbReference>
<dbReference type="CDD" id="cd07487">
    <property type="entry name" value="Peptidases_S8_1"/>
    <property type="match status" value="1"/>
</dbReference>